<dbReference type="RefSeq" id="WP_014809828.1">
    <property type="nucleotide sequence ID" value="NC_018025.1"/>
</dbReference>
<reference evidence="2" key="1">
    <citation type="submission" date="2012-06" db="EMBL/GenBank/DDBJ databases">
        <title>Complete sequence of chromosome of Desulfomonile tiedjei DSM 6799.</title>
        <authorList>
            <person name="Lucas S."/>
            <person name="Copeland A."/>
            <person name="Lapidus A."/>
            <person name="Glavina del Rio T."/>
            <person name="Dalin E."/>
            <person name="Tice H."/>
            <person name="Bruce D."/>
            <person name="Goodwin L."/>
            <person name="Pitluck S."/>
            <person name="Peters L."/>
            <person name="Ovchinnikova G."/>
            <person name="Zeytun A."/>
            <person name="Lu M."/>
            <person name="Kyrpides N."/>
            <person name="Mavromatis K."/>
            <person name="Ivanova N."/>
            <person name="Brettin T."/>
            <person name="Detter J.C."/>
            <person name="Han C."/>
            <person name="Larimer F."/>
            <person name="Land M."/>
            <person name="Hauser L."/>
            <person name="Markowitz V."/>
            <person name="Cheng J.-F."/>
            <person name="Hugenholtz P."/>
            <person name="Woyke T."/>
            <person name="Wu D."/>
            <person name="Spring S."/>
            <person name="Schroeder M."/>
            <person name="Brambilla E."/>
            <person name="Klenk H.-P."/>
            <person name="Eisen J.A."/>
        </authorList>
    </citation>
    <scope>NUCLEOTIDE SEQUENCE [LARGE SCALE GENOMIC DNA]</scope>
    <source>
        <strain evidence="2">ATCC 49306 / DSM 6799 / DCB-1</strain>
    </source>
</reference>
<sequence>MSTEKPEKPEKPERTLIAFIVADRPEEVSVILHELSARGISAQIVTPDVALEKASTNAPDLAIVSEHLANTTGPRVIQQLLERSWQISTILVSDKDEEILHDETEGLGILGSIKSFDDKMRLNVLLDTFSRIAS</sequence>
<keyword evidence="2" id="KW-1185">Reference proteome</keyword>
<protein>
    <recommendedName>
        <fullName evidence="3">Response regulatory domain-containing protein</fullName>
    </recommendedName>
</protein>
<dbReference type="KEGG" id="dti:Desti_1979"/>
<dbReference type="STRING" id="706587.Desti_1979"/>
<dbReference type="AlphaFoldDB" id="I4C543"/>
<evidence type="ECO:0000313" key="2">
    <source>
        <dbReference type="Proteomes" id="UP000006055"/>
    </source>
</evidence>
<dbReference type="InterPro" id="IPR011006">
    <property type="entry name" value="CheY-like_superfamily"/>
</dbReference>
<dbReference type="OrthoDB" id="5418918at2"/>
<name>I4C543_DESTA</name>
<accession>I4C543</accession>
<dbReference type="HOGENOM" id="CLU_1892856_0_0_7"/>
<dbReference type="EMBL" id="CP003360">
    <property type="protein sequence ID" value="AFM24684.1"/>
    <property type="molecule type" value="Genomic_DNA"/>
</dbReference>
<evidence type="ECO:0000313" key="1">
    <source>
        <dbReference type="EMBL" id="AFM24684.1"/>
    </source>
</evidence>
<dbReference type="Proteomes" id="UP000006055">
    <property type="component" value="Chromosome"/>
</dbReference>
<evidence type="ECO:0008006" key="3">
    <source>
        <dbReference type="Google" id="ProtNLM"/>
    </source>
</evidence>
<organism evidence="1 2">
    <name type="scientific">Desulfomonile tiedjei (strain ATCC 49306 / DSM 6799 / DCB-1)</name>
    <dbReference type="NCBI Taxonomy" id="706587"/>
    <lineage>
        <taxon>Bacteria</taxon>
        <taxon>Pseudomonadati</taxon>
        <taxon>Thermodesulfobacteriota</taxon>
        <taxon>Desulfomonilia</taxon>
        <taxon>Desulfomonilales</taxon>
        <taxon>Desulfomonilaceae</taxon>
        <taxon>Desulfomonile</taxon>
    </lineage>
</organism>
<dbReference type="SUPFAM" id="SSF52172">
    <property type="entry name" value="CheY-like"/>
    <property type="match status" value="1"/>
</dbReference>
<proteinExistence type="predicted"/>
<gene>
    <name evidence="1" type="ordered locus">Desti_1979</name>
</gene>